<reference evidence="1" key="2">
    <citation type="journal article" date="2022" name="New Phytol.">
        <title>Evolutionary transition to the ectomycorrhizal habit in the genomes of a hyperdiverse lineage of mushroom-forming fungi.</title>
        <authorList>
            <person name="Looney B."/>
            <person name="Miyauchi S."/>
            <person name="Morin E."/>
            <person name="Drula E."/>
            <person name="Courty P.E."/>
            <person name="Kohler A."/>
            <person name="Kuo A."/>
            <person name="LaButti K."/>
            <person name="Pangilinan J."/>
            <person name="Lipzen A."/>
            <person name="Riley R."/>
            <person name="Andreopoulos W."/>
            <person name="He G."/>
            <person name="Johnson J."/>
            <person name="Nolan M."/>
            <person name="Tritt A."/>
            <person name="Barry K.W."/>
            <person name="Grigoriev I.V."/>
            <person name="Nagy L.G."/>
            <person name="Hibbett D."/>
            <person name="Henrissat B."/>
            <person name="Matheny P.B."/>
            <person name="Labbe J."/>
            <person name="Martin F.M."/>
        </authorList>
    </citation>
    <scope>NUCLEOTIDE SEQUENCE</scope>
    <source>
        <strain evidence="1">FP105234-sp</strain>
    </source>
</reference>
<evidence type="ECO:0000313" key="2">
    <source>
        <dbReference type="Proteomes" id="UP000814033"/>
    </source>
</evidence>
<accession>A0ACB8REU0</accession>
<comment type="caution">
    <text evidence="1">The sequence shown here is derived from an EMBL/GenBank/DDBJ whole genome shotgun (WGS) entry which is preliminary data.</text>
</comment>
<keyword evidence="2" id="KW-1185">Reference proteome</keyword>
<gene>
    <name evidence="1" type="ORF">FA95DRAFT_562408</name>
</gene>
<reference evidence="1" key="1">
    <citation type="submission" date="2021-02" db="EMBL/GenBank/DDBJ databases">
        <authorList>
            <consortium name="DOE Joint Genome Institute"/>
            <person name="Ahrendt S."/>
            <person name="Looney B.P."/>
            <person name="Miyauchi S."/>
            <person name="Morin E."/>
            <person name="Drula E."/>
            <person name="Courty P.E."/>
            <person name="Chicoki N."/>
            <person name="Fauchery L."/>
            <person name="Kohler A."/>
            <person name="Kuo A."/>
            <person name="Labutti K."/>
            <person name="Pangilinan J."/>
            <person name="Lipzen A."/>
            <person name="Riley R."/>
            <person name="Andreopoulos W."/>
            <person name="He G."/>
            <person name="Johnson J."/>
            <person name="Barry K.W."/>
            <person name="Grigoriev I.V."/>
            <person name="Nagy L."/>
            <person name="Hibbett D."/>
            <person name="Henrissat B."/>
            <person name="Matheny P.B."/>
            <person name="Labbe J."/>
            <person name="Martin F."/>
        </authorList>
    </citation>
    <scope>NUCLEOTIDE SEQUENCE</scope>
    <source>
        <strain evidence="1">FP105234-sp</strain>
    </source>
</reference>
<organism evidence="1 2">
    <name type="scientific">Auriscalpium vulgare</name>
    <dbReference type="NCBI Taxonomy" id="40419"/>
    <lineage>
        <taxon>Eukaryota</taxon>
        <taxon>Fungi</taxon>
        <taxon>Dikarya</taxon>
        <taxon>Basidiomycota</taxon>
        <taxon>Agaricomycotina</taxon>
        <taxon>Agaricomycetes</taxon>
        <taxon>Russulales</taxon>
        <taxon>Auriscalpiaceae</taxon>
        <taxon>Auriscalpium</taxon>
    </lineage>
</organism>
<proteinExistence type="predicted"/>
<dbReference type="EMBL" id="MU276062">
    <property type="protein sequence ID" value="KAI0042530.1"/>
    <property type="molecule type" value="Genomic_DNA"/>
</dbReference>
<sequence length="173" mass="18505">MRVCKRGTSSVARHPGRGPAYLQYRVIARQCASPPSPRSLMGCMSQMHIIHSFQDATKTSAFMTLLMALGLRAISRGPKHKLDALSVDIALCLYATVQKLRAIVCGYRPTLDQTCGPKINYVSTVATARALTHASSTSPADGMSRLSFTSSSSRTTASDSEPVGGIAQTRSTL</sequence>
<dbReference type="Proteomes" id="UP000814033">
    <property type="component" value="Unassembled WGS sequence"/>
</dbReference>
<evidence type="ECO:0000313" key="1">
    <source>
        <dbReference type="EMBL" id="KAI0042530.1"/>
    </source>
</evidence>
<protein>
    <submittedName>
        <fullName evidence="1">Uncharacterized protein</fullName>
    </submittedName>
</protein>
<name>A0ACB8REU0_9AGAM</name>